<protein>
    <submittedName>
        <fullName evidence="1">Uncharacterized protein</fullName>
    </submittedName>
</protein>
<accession>A0AAD6ZFL5</accession>
<proteinExistence type="predicted"/>
<comment type="caution">
    <text evidence="1">The sequence shown here is derived from an EMBL/GenBank/DDBJ whole genome shotgun (WGS) entry which is preliminary data.</text>
</comment>
<evidence type="ECO:0000313" key="1">
    <source>
        <dbReference type="EMBL" id="KAJ7321026.1"/>
    </source>
</evidence>
<gene>
    <name evidence="1" type="ORF">DFH08DRAFT_713311</name>
</gene>
<keyword evidence="2" id="KW-1185">Reference proteome</keyword>
<evidence type="ECO:0000313" key="2">
    <source>
        <dbReference type="Proteomes" id="UP001218218"/>
    </source>
</evidence>
<name>A0AAD6ZFL5_9AGAR</name>
<reference evidence="1" key="1">
    <citation type="submission" date="2023-03" db="EMBL/GenBank/DDBJ databases">
        <title>Massive genome expansion in bonnet fungi (Mycena s.s.) driven by repeated elements and novel gene families across ecological guilds.</title>
        <authorList>
            <consortium name="Lawrence Berkeley National Laboratory"/>
            <person name="Harder C.B."/>
            <person name="Miyauchi S."/>
            <person name="Viragh M."/>
            <person name="Kuo A."/>
            <person name="Thoen E."/>
            <person name="Andreopoulos B."/>
            <person name="Lu D."/>
            <person name="Skrede I."/>
            <person name="Drula E."/>
            <person name="Henrissat B."/>
            <person name="Morin E."/>
            <person name="Kohler A."/>
            <person name="Barry K."/>
            <person name="LaButti K."/>
            <person name="Morin E."/>
            <person name="Salamov A."/>
            <person name="Lipzen A."/>
            <person name="Mereny Z."/>
            <person name="Hegedus B."/>
            <person name="Baldrian P."/>
            <person name="Stursova M."/>
            <person name="Weitz H."/>
            <person name="Taylor A."/>
            <person name="Grigoriev I.V."/>
            <person name="Nagy L.G."/>
            <person name="Martin F."/>
            <person name="Kauserud H."/>
        </authorList>
    </citation>
    <scope>NUCLEOTIDE SEQUENCE</scope>
    <source>
        <strain evidence="1">CBHHK002</strain>
    </source>
</reference>
<dbReference type="EMBL" id="JARIHO010000052">
    <property type="protein sequence ID" value="KAJ7321026.1"/>
    <property type="molecule type" value="Genomic_DNA"/>
</dbReference>
<organism evidence="1 2">
    <name type="scientific">Mycena albidolilacea</name>
    <dbReference type="NCBI Taxonomy" id="1033008"/>
    <lineage>
        <taxon>Eukaryota</taxon>
        <taxon>Fungi</taxon>
        <taxon>Dikarya</taxon>
        <taxon>Basidiomycota</taxon>
        <taxon>Agaricomycotina</taxon>
        <taxon>Agaricomycetes</taxon>
        <taxon>Agaricomycetidae</taxon>
        <taxon>Agaricales</taxon>
        <taxon>Marasmiineae</taxon>
        <taxon>Mycenaceae</taxon>
        <taxon>Mycena</taxon>
    </lineage>
</organism>
<dbReference type="AlphaFoldDB" id="A0AAD6ZFL5"/>
<dbReference type="Proteomes" id="UP001218218">
    <property type="component" value="Unassembled WGS sequence"/>
</dbReference>
<sequence>MDLDPRAPAYDPLPWNLAWLAKAYFATDDKRTVPRLKALAALFSDEMDSMTVVLEYAMRFGVSFEIYSKLQDAGEHRNMQLSPLALNTLPAMYDLGYSDQVMTWAGNSDAAQYGIYLGSIFALLQRPNAVAFIAMGGVCKYVAELFAPDLAYRFAQGPSEQVSEFGKGKTARLIINGQSTLCITDQVSPIEIAMLLGHVKAKNSEQERSLWPSPAILERHSLHFRGYLSEGAYKQLEYLRHRIVVEKIYDWKSKAEWKAFLRGGSKKENAPRVVPAKSDFEDGWKILDKSFPLDWQHTPIGDIVLPERFEPLRTGTGGAL</sequence>